<name>A0A813JFY9_POLGL</name>
<organism evidence="2 3">
    <name type="scientific">Polarella glacialis</name>
    <name type="common">Dinoflagellate</name>
    <dbReference type="NCBI Taxonomy" id="89957"/>
    <lineage>
        <taxon>Eukaryota</taxon>
        <taxon>Sar</taxon>
        <taxon>Alveolata</taxon>
        <taxon>Dinophyceae</taxon>
        <taxon>Suessiales</taxon>
        <taxon>Suessiaceae</taxon>
        <taxon>Polarella</taxon>
    </lineage>
</organism>
<comment type="caution">
    <text evidence="2">The sequence shown here is derived from an EMBL/GenBank/DDBJ whole genome shotgun (WGS) entry which is preliminary data.</text>
</comment>
<accession>A0A813JFY9</accession>
<proteinExistence type="predicted"/>
<dbReference type="AlphaFoldDB" id="A0A813JFY9"/>
<dbReference type="Proteomes" id="UP000626109">
    <property type="component" value="Unassembled WGS sequence"/>
</dbReference>
<gene>
    <name evidence="2" type="ORF">PGLA2088_LOCUS22171</name>
</gene>
<evidence type="ECO:0000313" key="3">
    <source>
        <dbReference type="Proteomes" id="UP000626109"/>
    </source>
</evidence>
<evidence type="ECO:0000313" key="2">
    <source>
        <dbReference type="EMBL" id="CAE8680887.1"/>
    </source>
</evidence>
<dbReference type="EMBL" id="CAJNNW010025903">
    <property type="protein sequence ID" value="CAE8680887.1"/>
    <property type="molecule type" value="Genomic_DNA"/>
</dbReference>
<protein>
    <submittedName>
        <fullName evidence="2">Uncharacterized protein</fullName>
    </submittedName>
</protein>
<evidence type="ECO:0000256" key="1">
    <source>
        <dbReference type="SAM" id="MobiDB-lite"/>
    </source>
</evidence>
<reference evidence="2" key="1">
    <citation type="submission" date="2021-02" db="EMBL/GenBank/DDBJ databases">
        <authorList>
            <person name="Dougan E. K."/>
            <person name="Rhodes N."/>
            <person name="Thang M."/>
            <person name="Chan C."/>
        </authorList>
    </citation>
    <scope>NUCLEOTIDE SEQUENCE</scope>
</reference>
<feature type="region of interest" description="Disordered" evidence="1">
    <location>
        <begin position="1026"/>
        <end position="1059"/>
    </location>
</feature>
<sequence length="1059" mass="115523">MCSYHRLILAQLEQDEEDADTSTNQDTALPELDLESIVRRRTYSHSTPKAYRPTSLNKEWYDAVFDKVLTITGEEGSGRSPLERFFADEGVPSTKAVCFACTDAGARAFGAADAGLVISATHDKVWRWNDTEDELIVSGADVAISQSPTARQVCWLHEVLTQKPFCCCMWLAPAMYELKNQTGLPGDAPSAIQRAEISTVAGGAMQAMGHPPWSSHWQAGEGIPSPCVAMVDDEMIACPDWTMLEPRFRSANRGIVRDITVFPKLNIYCHSLDVGLAKVSHMLESGDKDGLVVRVSSNRLISLCREGIAGTEMSVTMVECNSRNWPDICIRSSLGHKHLSAGWVLHGTPSVDIDDSNAMLTAAYADPNGRVIIVRACHRMLADDGRGDQELFTNEGTGGVIARIQRASSYWGPVRKDALEVDLIFSNPRRGTRYTVEKVVSIIVSGLQFERLHVAQRPENSLTVALVAEALLAFSSVNLCVCKGMLSAVELLALFCRRAGMPFSKPKPLVFMTTALFQESRNRKLLITIITGVAYRLLRMHGYKDETKPFNIRAHGDWTATATVTVLQIFEQLLSFSAATEQSSREQRALPLCRRLGYSEIDMEDCEDRLGVPCEDRLEVPLASGLLAPPRRHWNFTLAFCSCATIVALALYGDLPATIIFCLHALSVDKHQPVRQTAGGDLTLRIQRSIPTVSFAPKVFKALMTDRLPAVRAQPNAKICSSQDRKPPGVDCHYTHLFRPSELPRDHNARHREFPEGGCWIIRIKRKGRVRAIVYASAAALWKLARVCVILGTTCIWNAAYGEPVGCRALGPLGEPCWGGGASAANHDIFQMIAGGMSHSTFSVMLLRSSFMGSYASHRRYGRVLRHLGDFKAVCSTADVLGPCGAVGVVAKFDAVVASENAAMAHPCYAREGACEFLPACPPAHAGAFGCRLRKAVAQTWTLAARDPHSLGAQPCGLLLLVLWKDPFSADTDDEGHCFSPSDLLTGARWEDLPVPDRLPAKLWDPSAVAAAAAAAAAAASGQEELLRCRRQPPGAADASRREPIRQQLGAAAAGSRRN</sequence>